<keyword evidence="3" id="KW-1185">Reference proteome</keyword>
<feature type="transmembrane region" description="Helical" evidence="1">
    <location>
        <begin position="12"/>
        <end position="32"/>
    </location>
</feature>
<proteinExistence type="predicted"/>
<accession>A0ABV3TDP9</accession>
<keyword evidence="1" id="KW-0472">Membrane</keyword>
<name>A0ABV3TDP9_9GAMM</name>
<dbReference type="Proteomes" id="UP001556709">
    <property type="component" value="Unassembled WGS sequence"/>
</dbReference>
<evidence type="ECO:0000313" key="3">
    <source>
        <dbReference type="Proteomes" id="UP001556709"/>
    </source>
</evidence>
<organism evidence="2 3">
    <name type="scientific">Spiribacter pallidus</name>
    <dbReference type="NCBI Taxonomy" id="1987936"/>
    <lineage>
        <taxon>Bacteria</taxon>
        <taxon>Pseudomonadati</taxon>
        <taxon>Pseudomonadota</taxon>
        <taxon>Gammaproteobacteria</taxon>
        <taxon>Chromatiales</taxon>
        <taxon>Ectothiorhodospiraceae</taxon>
        <taxon>Spiribacter</taxon>
    </lineage>
</organism>
<keyword evidence="1" id="KW-0812">Transmembrane</keyword>
<evidence type="ECO:0000256" key="1">
    <source>
        <dbReference type="SAM" id="Phobius"/>
    </source>
</evidence>
<gene>
    <name evidence="2" type="ORF">V6X73_08505</name>
</gene>
<comment type="caution">
    <text evidence="2">The sequence shown here is derived from an EMBL/GenBank/DDBJ whole genome shotgun (WGS) entry which is preliminary data.</text>
</comment>
<dbReference type="EMBL" id="JBAKFM010000004">
    <property type="protein sequence ID" value="MEX0469766.1"/>
    <property type="molecule type" value="Genomic_DNA"/>
</dbReference>
<sequence length="300" mass="32540">MRWPVVERRLSRSIAVAVVLGTLLGALPGWWIGVAPLKDAVVDARETRTRLAARLEARQDEVKRLAALRRQRQALARRIDGFGFELPDSPAVTPLIERVSAQLAPTGVEINALHPTPTGADQPVDRAVHIAISGDWPTLVKSLEQWLHSPLATSPGRLMIRADQTGADAPPGQPPIALELRLLAHSLAHPVTAPGGAAIGEGPLPDLEPLADPFALAHRPATDRSMPIFLGSIRGSRQQWAFFRDRSGRIHRLQPGHRLPGEGGVLEAIRPDAAVVRQRDNAGKTRRVRLPILDRHAKGG</sequence>
<reference evidence="2 3" key="1">
    <citation type="submission" date="2024-02" db="EMBL/GenBank/DDBJ databases">
        <title>New especies of Spiribacter isolated from saline water.</title>
        <authorList>
            <person name="Leon M.J."/>
            <person name="De La Haba R."/>
            <person name="Sanchez-Porro C."/>
            <person name="Ventosa A."/>
        </authorList>
    </citation>
    <scope>NUCLEOTIDE SEQUENCE [LARGE SCALE GENOMIC DNA]</scope>
    <source>
        <strain evidence="3">ag22IC6-390</strain>
    </source>
</reference>
<protein>
    <submittedName>
        <fullName evidence="2">Uncharacterized protein</fullName>
    </submittedName>
</protein>
<dbReference type="RefSeq" id="WP_367959477.1">
    <property type="nucleotide sequence ID" value="NZ_JBAKFK010000004.1"/>
</dbReference>
<keyword evidence="1" id="KW-1133">Transmembrane helix</keyword>
<evidence type="ECO:0000313" key="2">
    <source>
        <dbReference type="EMBL" id="MEX0469766.1"/>
    </source>
</evidence>